<name>A0A1J4J6D4_9EUKA</name>
<accession>A0A1J4J6D4</accession>
<evidence type="ECO:0000313" key="3">
    <source>
        <dbReference type="Proteomes" id="UP000179807"/>
    </source>
</evidence>
<dbReference type="VEuPathDB" id="TrichDB:TRFO_39029"/>
<dbReference type="GeneID" id="94847100"/>
<reference evidence="2" key="1">
    <citation type="submission" date="2016-10" db="EMBL/GenBank/DDBJ databases">
        <authorList>
            <person name="Benchimol M."/>
            <person name="Almeida L.G."/>
            <person name="Vasconcelos A.T."/>
            <person name="Perreira-Neves A."/>
            <person name="Rosa I.A."/>
            <person name="Tasca T."/>
            <person name="Bogo M.R."/>
            <person name="de Souza W."/>
        </authorList>
    </citation>
    <scope>NUCLEOTIDE SEQUENCE [LARGE SCALE GENOMIC DNA]</scope>
    <source>
        <strain evidence="2">K</strain>
    </source>
</reference>
<evidence type="ECO:0000256" key="1">
    <source>
        <dbReference type="SAM" id="Coils"/>
    </source>
</evidence>
<comment type="caution">
    <text evidence="2">The sequence shown here is derived from an EMBL/GenBank/DDBJ whole genome shotgun (WGS) entry which is preliminary data.</text>
</comment>
<keyword evidence="1" id="KW-0175">Coiled coil</keyword>
<feature type="coiled-coil region" evidence="1">
    <location>
        <begin position="236"/>
        <end position="357"/>
    </location>
</feature>
<organism evidence="2 3">
    <name type="scientific">Tritrichomonas foetus</name>
    <dbReference type="NCBI Taxonomy" id="1144522"/>
    <lineage>
        <taxon>Eukaryota</taxon>
        <taxon>Metamonada</taxon>
        <taxon>Parabasalia</taxon>
        <taxon>Tritrichomonadida</taxon>
        <taxon>Tritrichomonadidae</taxon>
        <taxon>Tritrichomonas</taxon>
    </lineage>
</organism>
<keyword evidence="3" id="KW-1185">Reference proteome</keyword>
<feature type="coiled-coil region" evidence="1">
    <location>
        <begin position="115"/>
        <end position="167"/>
    </location>
</feature>
<feature type="coiled-coil region" evidence="1">
    <location>
        <begin position="811"/>
        <end position="838"/>
    </location>
</feature>
<protein>
    <submittedName>
        <fullName evidence="2">Uncharacterized protein</fullName>
    </submittedName>
</protein>
<sequence length="1045" mass="122911">MSFSLSTSGKERENLNKSDDIAQIRILYQNSLNEIENLKNERSSLQTQYDEAMTYVSQIDNLHKTVSDLTKENLKLNSEKDELNRRLQISLQVSEEAKSRIQLQKDSFSNKNDVRSIFEQEKNKLNNQIDQLNKKLLEKDNELNESEKEKEEMNEDINNLLTTAKNKFLIAFNSIQSLTNFLMKNQNSENSTFNSFSQNTQLTNNNSSFGLNNSFSSSMNVEDRFDVKYEIMLDKIQHYKHLLNNEKNQRKETEEKLLHLEKQKEIQANEANKIISDLETQINETQKKMEEIENRYNQEISLKNNEIESLQRQLSNFQNLNQLKTTKTIKNKYENKLSKLTQQIEDLKEKLNFQAIKIKESTVAFTTQNKKISILTNQLQKYETTVILEKQRMIDTERRNNQLQEEVQSLKAELNEQKIENDQLEMQISFNNSRNKTGKTESEMNQSKINELMQLIEDSKAGNQVVQALIENQKKELSSIYKERETIFQIIQKQNILLKYYDNQTTKLEKEKNELLHQIRLLNESKCMQKTVEPIDSNIPLTAWTCSDFPKELVKAMLETAKLESLSNSSKIEKVLKIIAIFYATKLDKKDSEIKSMKIECKDNNKLLNKFIDIITDSLHENRLDLKHLKSNPLIFNDFGERIQIIQDENKNLRHDKTQVEENLLQLYMKLNSNNLTEALSEIKNSNIKIHTLASKLQKEKNKSKKLIQIIKICKKKFNQKSKKLENKNLMILKKINELEDSNKKLQSENKILSDANMKYEVDFNNFKEVSQKDFDAVTKETNQRIEKIKKQFLAEKNELVSQLTMKQDSIKELTDFCESTQKENDQMKQDLVFLKKAKDSRDQQLHILANQFKEMQQQCSEEITKCKNSCNSQIEQIMITWRDKNDTLRNLLDKATEALSNSDEQNKYLVEENKEISNEKQQLLGKIESLKREIMREKQLSETKLKSEQMSTNMKIQSITEELKSNFDKQKRELYSDISNSFKFYFDASQQIDERSFKDMLNKVSFDLTRLIQQENKIRSMLGITHNDSLESAISHLFLSQYHD</sequence>
<feature type="coiled-coil region" evidence="1">
    <location>
        <begin position="386"/>
        <end position="427"/>
    </location>
</feature>
<dbReference type="Proteomes" id="UP000179807">
    <property type="component" value="Unassembled WGS sequence"/>
</dbReference>
<dbReference type="AlphaFoldDB" id="A0A1J4J6D4"/>
<dbReference type="OrthoDB" id="6108017at2759"/>
<feature type="coiled-coil region" evidence="1">
    <location>
        <begin position="886"/>
        <end position="941"/>
    </location>
</feature>
<feature type="coiled-coil region" evidence="1">
    <location>
        <begin position="722"/>
        <end position="763"/>
    </location>
</feature>
<feature type="coiled-coil region" evidence="1">
    <location>
        <begin position="21"/>
        <end position="86"/>
    </location>
</feature>
<dbReference type="EMBL" id="MLAK01001289">
    <property type="protein sequence ID" value="OHS94790.1"/>
    <property type="molecule type" value="Genomic_DNA"/>
</dbReference>
<dbReference type="RefSeq" id="XP_068347927.1">
    <property type="nucleotide sequence ID" value="XM_068512396.1"/>
</dbReference>
<gene>
    <name evidence="2" type="ORF">TRFO_39029</name>
</gene>
<evidence type="ECO:0000313" key="2">
    <source>
        <dbReference type="EMBL" id="OHS94790.1"/>
    </source>
</evidence>
<proteinExistence type="predicted"/>